<evidence type="ECO:0000256" key="1">
    <source>
        <dbReference type="ARBA" id="ARBA00010531"/>
    </source>
</evidence>
<keyword evidence="2" id="KW-0678">Repressor</keyword>
<evidence type="ECO:0000256" key="7">
    <source>
        <dbReference type="ARBA" id="ARBA00035452"/>
    </source>
</evidence>
<dbReference type="Gene3D" id="3.30.190.20">
    <property type="match status" value="1"/>
</dbReference>
<dbReference type="InterPro" id="IPR023674">
    <property type="entry name" value="Ribosomal_uL1-like"/>
</dbReference>
<dbReference type="Pfam" id="PF00687">
    <property type="entry name" value="Ribosomal_L1"/>
    <property type="match status" value="1"/>
</dbReference>
<dbReference type="AlphaFoldDB" id="A0A7C4XIN8"/>
<name>A0A7C4XIN8_UNCKA</name>
<sequence>MKPISEAIKEVKKNSKGNFDETVELHINLNLDIKQSDQIFRSTVTLPFGTGKTVKVAVLANKKINKADLVLSESDIHKLEKGEIQPGRDFDVLVVEPSFMPKMAKLGPVLGPAGVMPNPKTGTVTENVEEAVESFKKGKIEIKNEPNAPIIHTIIGKCSFEDAKLVENYKEIMTALKQNKPQKAKPDWIKSAFLATTMGKSVELKLAEE</sequence>
<dbReference type="GO" id="GO:0003723">
    <property type="term" value="F:RNA binding"/>
    <property type="evidence" value="ECO:0007669"/>
    <property type="project" value="InterPro"/>
</dbReference>
<dbReference type="SUPFAM" id="SSF56808">
    <property type="entry name" value="Ribosomal protein L1"/>
    <property type="match status" value="1"/>
</dbReference>
<keyword evidence="5" id="KW-0687">Ribonucleoprotein</keyword>
<evidence type="ECO:0000256" key="3">
    <source>
        <dbReference type="ARBA" id="ARBA00022845"/>
    </source>
</evidence>
<dbReference type="EMBL" id="DSRT01000184">
    <property type="protein sequence ID" value="HGW29936.1"/>
    <property type="molecule type" value="Genomic_DNA"/>
</dbReference>
<dbReference type="PANTHER" id="PTHR36427:SF3">
    <property type="entry name" value="LARGE RIBOSOMAL SUBUNIT PROTEIN UL1M"/>
    <property type="match status" value="1"/>
</dbReference>
<comment type="similarity">
    <text evidence="1">Belongs to the universal ribosomal protein uL1 family.</text>
</comment>
<dbReference type="GO" id="GO:0006412">
    <property type="term" value="P:translation"/>
    <property type="evidence" value="ECO:0007669"/>
    <property type="project" value="InterPro"/>
</dbReference>
<keyword evidence="4 8" id="KW-0689">Ribosomal protein</keyword>
<evidence type="ECO:0000313" key="8">
    <source>
        <dbReference type="EMBL" id="HGW29936.1"/>
    </source>
</evidence>
<evidence type="ECO:0000256" key="5">
    <source>
        <dbReference type="ARBA" id="ARBA00023274"/>
    </source>
</evidence>
<dbReference type="PIRSF" id="PIRSF002155">
    <property type="entry name" value="Ribosomal_L1"/>
    <property type="match status" value="1"/>
</dbReference>
<dbReference type="CDD" id="cd00403">
    <property type="entry name" value="Ribosomal_L1"/>
    <property type="match status" value="1"/>
</dbReference>
<comment type="caution">
    <text evidence="8">The sequence shown here is derived from an EMBL/GenBank/DDBJ whole genome shotgun (WGS) entry which is preliminary data.</text>
</comment>
<dbReference type="InterPro" id="IPR002143">
    <property type="entry name" value="Ribosomal_uL1"/>
</dbReference>
<gene>
    <name evidence="8" type="ORF">ENR63_03380</name>
</gene>
<keyword evidence="3" id="KW-0810">Translation regulation</keyword>
<dbReference type="GO" id="GO:0003735">
    <property type="term" value="F:structural constituent of ribosome"/>
    <property type="evidence" value="ECO:0007669"/>
    <property type="project" value="InterPro"/>
</dbReference>
<proteinExistence type="inferred from homology"/>
<organism evidence="8">
    <name type="scientific">candidate division WWE3 bacterium</name>
    <dbReference type="NCBI Taxonomy" id="2053526"/>
    <lineage>
        <taxon>Bacteria</taxon>
        <taxon>Katanobacteria</taxon>
    </lineage>
</organism>
<dbReference type="Gene3D" id="3.40.50.790">
    <property type="match status" value="1"/>
</dbReference>
<evidence type="ECO:0000256" key="2">
    <source>
        <dbReference type="ARBA" id="ARBA00022491"/>
    </source>
</evidence>
<reference evidence="8" key="1">
    <citation type="journal article" date="2020" name="mSystems">
        <title>Genome- and Community-Level Interaction Insights into Carbon Utilization and Element Cycling Functions of Hydrothermarchaeota in Hydrothermal Sediment.</title>
        <authorList>
            <person name="Zhou Z."/>
            <person name="Liu Y."/>
            <person name="Xu W."/>
            <person name="Pan J."/>
            <person name="Luo Z.H."/>
            <person name="Li M."/>
        </authorList>
    </citation>
    <scope>NUCLEOTIDE SEQUENCE [LARGE SCALE GENOMIC DNA]</scope>
    <source>
        <strain evidence="8">SpSt-417</strain>
    </source>
</reference>
<dbReference type="InterPro" id="IPR028364">
    <property type="entry name" value="Ribosomal_uL1/biogenesis"/>
</dbReference>
<evidence type="ECO:0000256" key="4">
    <source>
        <dbReference type="ARBA" id="ARBA00022980"/>
    </source>
</evidence>
<protein>
    <recommendedName>
        <fullName evidence="6">Large ribosomal subunit protein uL1</fullName>
    </recommendedName>
    <alternativeName>
        <fullName evidence="7">50S ribosomal protein L1</fullName>
    </alternativeName>
</protein>
<dbReference type="GO" id="GO:0006417">
    <property type="term" value="P:regulation of translation"/>
    <property type="evidence" value="ECO:0007669"/>
    <property type="project" value="UniProtKB-KW"/>
</dbReference>
<dbReference type="InterPro" id="IPR016095">
    <property type="entry name" value="Ribosomal_uL1_3-a/b-sand"/>
</dbReference>
<accession>A0A7C4XIN8</accession>
<dbReference type="GO" id="GO:0015934">
    <property type="term" value="C:large ribosomal subunit"/>
    <property type="evidence" value="ECO:0007669"/>
    <property type="project" value="InterPro"/>
</dbReference>
<dbReference type="PANTHER" id="PTHR36427">
    <property type="entry name" value="54S RIBOSOMAL PROTEIN L1, MITOCHONDRIAL"/>
    <property type="match status" value="1"/>
</dbReference>
<evidence type="ECO:0000256" key="6">
    <source>
        <dbReference type="ARBA" id="ARBA00035241"/>
    </source>
</evidence>